<dbReference type="EMBL" id="BMOM01000035">
    <property type="protein sequence ID" value="GGM19343.1"/>
    <property type="molecule type" value="Genomic_DNA"/>
</dbReference>
<evidence type="ECO:0000313" key="5">
    <source>
        <dbReference type="EMBL" id="GGM19343.1"/>
    </source>
</evidence>
<dbReference type="SUPFAM" id="SSF55781">
    <property type="entry name" value="GAF domain-like"/>
    <property type="match status" value="1"/>
</dbReference>
<dbReference type="Gene3D" id="3.30.450.20">
    <property type="entry name" value="PAS domain"/>
    <property type="match status" value="3"/>
</dbReference>
<dbReference type="SUPFAM" id="SSF55073">
    <property type="entry name" value="Nucleotide cyclase"/>
    <property type="match status" value="1"/>
</dbReference>
<dbReference type="InterPro" id="IPR003018">
    <property type="entry name" value="GAF"/>
</dbReference>
<evidence type="ECO:0000259" key="2">
    <source>
        <dbReference type="PROSITE" id="PS50113"/>
    </source>
</evidence>
<evidence type="ECO:0000259" key="1">
    <source>
        <dbReference type="PROSITE" id="PS50112"/>
    </source>
</evidence>
<dbReference type="SMART" id="SM00052">
    <property type="entry name" value="EAL"/>
    <property type="match status" value="1"/>
</dbReference>
<dbReference type="PROSITE" id="PS50113">
    <property type="entry name" value="PAC"/>
    <property type="match status" value="2"/>
</dbReference>
<dbReference type="InterPro" id="IPR043128">
    <property type="entry name" value="Rev_trsase/Diguanyl_cyclase"/>
</dbReference>
<dbReference type="Pfam" id="PF00990">
    <property type="entry name" value="GGDEF"/>
    <property type="match status" value="1"/>
</dbReference>
<reference evidence="6" key="1">
    <citation type="journal article" date="2019" name="Int. J. Syst. Evol. Microbiol.">
        <title>The Global Catalogue of Microorganisms (GCM) 10K type strain sequencing project: providing services to taxonomists for standard genome sequencing and annotation.</title>
        <authorList>
            <consortium name="The Broad Institute Genomics Platform"/>
            <consortium name="The Broad Institute Genome Sequencing Center for Infectious Disease"/>
            <person name="Wu L."/>
            <person name="Ma J."/>
        </authorList>
    </citation>
    <scope>NUCLEOTIDE SEQUENCE [LARGE SCALE GENOMIC DNA]</scope>
    <source>
        <strain evidence="6">JCM 15443</strain>
    </source>
</reference>
<dbReference type="PANTHER" id="PTHR44757">
    <property type="entry name" value="DIGUANYLATE CYCLASE DGCP"/>
    <property type="match status" value="1"/>
</dbReference>
<dbReference type="InterPro" id="IPR000700">
    <property type="entry name" value="PAS-assoc_C"/>
</dbReference>
<protein>
    <submittedName>
        <fullName evidence="5">GGDEF domain-containing protein</fullName>
    </submittedName>
</protein>
<comment type="caution">
    <text evidence="5">The sequence shown here is derived from an EMBL/GenBank/DDBJ whole genome shotgun (WGS) entry which is preliminary data.</text>
</comment>
<feature type="domain" description="PAS" evidence="1">
    <location>
        <begin position="163"/>
        <end position="213"/>
    </location>
</feature>
<feature type="domain" description="PAC" evidence="2">
    <location>
        <begin position="214"/>
        <end position="268"/>
    </location>
</feature>
<dbReference type="InterPro" id="IPR052155">
    <property type="entry name" value="Biofilm_reg_signaling"/>
</dbReference>
<dbReference type="Gene3D" id="3.30.70.270">
    <property type="match status" value="1"/>
</dbReference>
<dbReference type="InterPro" id="IPR001610">
    <property type="entry name" value="PAC"/>
</dbReference>
<dbReference type="InterPro" id="IPR012226">
    <property type="entry name" value="Diguanyl_cyclase/Pdiesterase"/>
</dbReference>
<dbReference type="Pfam" id="PF08448">
    <property type="entry name" value="PAS_4"/>
    <property type="match status" value="1"/>
</dbReference>
<dbReference type="NCBIfam" id="TIGR00229">
    <property type="entry name" value="sensory_box"/>
    <property type="match status" value="3"/>
</dbReference>
<dbReference type="InterPro" id="IPR029787">
    <property type="entry name" value="Nucleotide_cyclase"/>
</dbReference>
<dbReference type="SMART" id="SM00091">
    <property type="entry name" value="PAS"/>
    <property type="match status" value="3"/>
</dbReference>
<dbReference type="InterPro" id="IPR035965">
    <property type="entry name" value="PAS-like_dom_sf"/>
</dbReference>
<dbReference type="InterPro" id="IPR029016">
    <property type="entry name" value="GAF-like_dom_sf"/>
</dbReference>
<dbReference type="Pfam" id="PF13185">
    <property type="entry name" value="GAF_2"/>
    <property type="match status" value="1"/>
</dbReference>
<dbReference type="Pfam" id="PF13426">
    <property type="entry name" value="PAS_9"/>
    <property type="match status" value="2"/>
</dbReference>
<dbReference type="CDD" id="cd01948">
    <property type="entry name" value="EAL"/>
    <property type="match status" value="1"/>
</dbReference>
<dbReference type="NCBIfam" id="TIGR00254">
    <property type="entry name" value="GGDEF"/>
    <property type="match status" value="1"/>
</dbReference>
<dbReference type="SUPFAM" id="SSF141868">
    <property type="entry name" value="EAL domain-like"/>
    <property type="match status" value="1"/>
</dbReference>
<dbReference type="CDD" id="cd01949">
    <property type="entry name" value="GGDEF"/>
    <property type="match status" value="1"/>
</dbReference>
<evidence type="ECO:0000259" key="4">
    <source>
        <dbReference type="PROSITE" id="PS50887"/>
    </source>
</evidence>
<dbReference type="PROSITE" id="PS50887">
    <property type="entry name" value="GGDEF"/>
    <property type="match status" value="1"/>
</dbReference>
<dbReference type="CDD" id="cd00130">
    <property type="entry name" value="PAS"/>
    <property type="match status" value="3"/>
</dbReference>
<dbReference type="Gene3D" id="3.20.20.450">
    <property type="entry name" value="EAL domain"/>
    <property type="match status" value="1"/>
</dbReference>
<dbReference type="InterPro" id="IPR001633">
    <property type="entry name" value="EAL_dom"/>
</dbReference>
<feature type="domain" description="GGDEF" evidence="4">
    <location>
        <begin position="591"/>
        <end position="724"/>
    </location>
</feature>
<dbReference type="Proteomes" id="UP000661918">
    <property type="component" value="Unassembled WGS sequence"/>
</dbReference>
<dbReference type="PANTHER" id="PTHR44757:SF2">
    <property type="entry name" value="BIOFILM ARCHITECTURE MAINTENANCE PROTEIN MBAA"/>
    <property type="match status" value="1"/>
</dbReference>
<feature type="domain" description="PAC" evidence="2">
    <location>
        <begin position="342"/>
        <end position="396"/>
    </location>
</feature>
<dbReference type="InterPro" id="IPR000014">
    <property type="entry name" value="PAS"/>
</dbReference>
<keyword evidence="6" id="KW-1185">Reference proteome</keyword>
<dbReference type="PROSITE" id="PS50883">
    <property type="entry name" value="EAL"/>
    <property type="match status" value="1"/>
</dbReference>
<dbReference type="SUPFAM" id="SSF55785">
    <property type="entry name" value="PYP-like sensor domain (PAS domain)"/>
    <property type="match status" value="3"/>
</dbReference>
<gene>
    <name evidence="5" type="ORF">GCM10010841_29230</name>
</gene>
<evidence type="ECO:0000313" key="6">
    <source>
        <dbReference type="Proteomes" id="UP000661918"/>
    </source>
</evidence>
<dbReference type="InterPro" id="IPR000160">
    <property type="entry name" value="GGDEF_dom"/>
</dbReference>
<dbReference type="InterPro" id="IPR035919">
    <property type="entry name" value="EAL_sf"/>
</dbReference>
<evidence type="ECO:0000259" key="3">
    <source>
        <dbReference type="PROSITE" id="PS50883"/>
    </source>
</evidence>
<proteinExistence type="predicted"/>
<dbReference type="SMART" id="SM00267">
    <property type="entry name" value="GGDEF"/>
    <property type="match status" value="1"/>
</dbReference>
<dbReference type="SMART" id="SM00065">
    <property type="entry name" value="GAF"/>
    <property type="match status" value="1"/>
</dbReference>
<accession>A0ABQ2H012</accession>
<dbReference type="PIRSF" id="PIRSF005925">
    <property type="entry name" value="Dos"/>
    <property type="match status" value="1"/>
</dbReference>
<feature type="domain" description="EAL" evidence="3">
    <location>
        <begin position="733"/>
        <end position="985"/>
    </location>
</feature>
<dbReference type="RefSeq" id="WP_188905094.1">
    <property type="nucleotide sequence ID" value="NZ_BMOM01000035.1"/>
</dbReference>
<dbReference type="Pfam" id="PF00563">
    <property type="entry name" value="EAL"/>
    <property type="match status" value="1"/>
</dbReference>
<dbReference type="Gene3D" id="3.30.450.40">
    <property type="match status" value="1"/>
</dbReference>
<name>A0ABQ2H012_9DEIO</name>
<dbReference type="SMART" id="SM00086">
    <property type="entry name" value="PAC"/>
    <property type="match status" value="3"/>
</dbReference>
<dbReference type="PROSITE" id="PS50112">
    <property type="entry name" value="PAS"/>
    <property type="match status" value="2"/>
</dbReference>
<sequence>MKSADSFLDEPGQELPWNSLRHSSDAVIALDQHENIQHFNAAAADLYGLSPDRVGLPFADLVRTQFLSAADQAAAANAHTGRQIWSGEVRQHLSSGAALLVQLTSLFYPASESGLREEYCVKIVRDITQRSIEEDRLRLLEGVALHANDAILITEGRPIHAPSGPRIIYANEAFTRMTGYKEGEIIGQTPRILQGPDTSRAALDLIREALEHWRPIQIELLNYTKDGTPFWVELSIAPHGDRQGWYTHWISIQRDITERKIVDERLRLLETVVVHANDAIVISEAEPVDDPGPRVVYVNQAFTHMTGYTFAEVVGKNPRLLQGPDTDPAVKARIRSALKAWTPVSETLLNYRKDGRPFWVHLSITPVADETGWYTHWISIQRDVTEQHLQLELECDQRAIMELATRNRPLADVLNAVCGLLSKRFPDSITVVAVQEGDQLHIQGVNNASRALQACGPRVLDQKDSTLERSIQQRRCVILEDIGQEPHRTRAQEFRREHGLRSAWAVPLLTSPDEAVGALGIYGRTACEPQPAELQFLQDVARLTAIVVERYRSQDNLQRLALYDNLTGLPNRVLYKELLDQMVSRANRDGDCVMVGLMDLDRFKTINDSLGHSAGDLLLTQVAARLKENTRAEDVVARMGGDEFTLLFPMKSPTPQNMTATAQRLMTLFDRPFELNGQEVFIDASLGLALSREDGNSAEELMVRADMAMYQAKREGVRFARFDRTTRSLSPQQLTLEADLHYALQRQELEVFYQPIYDAGNHRVSSVEALLRWNHPRLGRVSPAEFIPLAESSGLILTIGSWVIQQACRQLSLWHEHTPGLSVSVNLSARQFRHRDLVGVVRQSLEANGLPPDCLVLEITEGILVDVPDAEQVLHEFRQLGINISLDDFGTGYSSLSYLRRFPLTHLKIDKSFLEGLEEGGTNASIVRSVVTLAHSLGLHVTAEGIETQAQADYVHAVGCNNLQGYLLARPMPAQQCSELLRAASGVMVRVG</sequence>
<dbReference type="InterPro" id="IPR013656">
    <property type="entry name" value="PAS_4"/>
</dbReference>
<feature type="domain" description="PAS" evidence="1">
    <location>
        <begin position="288"/>
        <end position="341"/>
    </location>
</feature>
<organism evidence="5 6">
    <name type="scientific">Deinococcus aerophilus</name>
    <dbReference type="NCBI Taxonomy" id="522488"/>
    <lineage>
        <taxon>Bacteria</taxon>
        <taxon>Thermotogati</taxon>
        <taxon>Deinococcota</taxon>
        <taxon>Deinococci</taxon>
        <taxon>Deinococcales</taxon>
        <taxon>Deinococcaceae</taxon>
        <taxon>Deinococcus</taxon>
    </lineage>
</organism>